<dbReference type="CDD" id="cd03801">
    <property type="entry name" value="GT4_PimA-like"/>
    <property type="match status" value="1"/>
</dbReference>
<accession>A0A0M6Y8R7</accession>
<dbReference type="Proteomes" id="UP000048926">
    <property type="component" value="Unassembled WGS sequence"/>
</dbReference>
<name>A0A0M6Y8R7_9HYPH</name>
<keyword evidence="1 2" id="KW-0808">Transferase</keyword>
<organism evidence="2 3">
    <name type="scientific">Roseibium aggregatum</name>
    <dbReference type="NCBI Taxonomy" id="187304"/>
    <lineage>
        <taxon>Bacteria</taxon>
        <taxon>Pseudomonadati</taxon>
        <taxon>Pseudomonadota</taxon>
        <taxon>Alphaproteobacteria</taxon>
        <taxon>Hyphomicrobiales</taxon>
        <taxon>Stappiaceae</taxon>
        <taxon>Roseibium</taxon>
    </lineage>
</organism>
<dbReference type="PANTHER" id="PTHR46401">
    <property type="entry name" value="GLYCOSYLTRANSFERASE WBBK-RELATED"/>
    <property type="match status" value="1"/>
</dbReference>
<dbReference type="RefSeq" id="WP_055658416.1">
    <property type="nucleotide sequence ID" value="NZ_CXST01000002.1"/>
</dbReference>
<dbReference type="GO" id="GO:0009103">
    <property type="term" value="P:lipopolysaccharide biosynthetic process"/>
    <property type="evidence" value="ECO:0007669"/>
    <property type="project" value="TreeGrafter"/>
</dbReference>
<reference evidence="3" key="1">
    <citation type="submission" date="2015-07" db="EMBL/GenBank/DDBJ databases">
        <authorList>
            <person name="Rodrigo-Torres Lidia"/>
            <person name="Arahal R.David."/>
        </authorList>
    </citation>
    <scope>NUCLEOTIDE SEQUENCE [LARGE SCALE GENOMIC DNA]</scope>
    <source>
        <strain evidence="3">CECT 4801</strain>
    </source>
</reference>
<evidence type="ECO:0000313" key="3">
    <source>
        <dbReference type="Proteomes" id="UP000048926"/>
    </source>
</evidence>
<dbReference type="GO" id="GO:0015774">
    <property type="term" value="P:polysaccharide transport"/>
    <property type="evidence" value="ECO:0007669"/>
    <property type="project" value="InterPro"/>
</dbReference>
<dbReference type="GO" id="GO:0016757">
    <property type="term" value="F:glycosyltransferase activity"/>
    <property type="evidence" value="ECO:0007669"/>
    <property type="project" value="TreeGrafter"/>
</dbReference>
<sequence>MKNKINIFALGTKNSAAYNSIIESLEDNFNIVCFRSERDFRSCVIGINTILSSGADAVIMPNPYGNPNRLEIYQKLRAMKFPVIVFDRGGLPGSWFFDTGFNADSDSYQAKRWDRPLTDIEHTRVEKVIHRLRDESEPLEQQGCRINSEALRKKLNLEGKKVLLVPFQRPSDTTIKYFSDPIGNFENFVSLVEDVNAELCQAGSDWALIAKRHPLEVERPSRNLQFVDDETHINDLIDLADAVLVVNSGVGLLAQMWEKPVLIAGTAYYSHEKLNKVVSCSSDVIAALRDLPKVDRDARNRLFHHLTENVYSFGKFETQRVKQSDGAYRNITRQISFDAVNTPKISAKKRILFVTSVIPYPINRGSALRTDHSLRALLQTDQHIDVLLLNQSEAATENEDLITRLQTRYPGAGFTIVKHPIIQKITNLQNFRDLITYRLGRMIEHLLVRDGDLNSLRHNPYALRTCLKKMIEQRSYDTIVFNYLKLIPPGFKANGSRIIADLHDVQADRIKNDVLPKVNRLRRKTYFSRAVKSETLLLNKCDIGICISERDKQRLQERYGSISNLKTFPASADLPTSSKPKASALQFDFLFVGSNSDPNVDGICWFLENCWPLITLRLPEATLLVQGGVIRNTSVKRALAAQTDGSVFQSGFVEDLSRLYDCARTVICPIRYGTGMKIKVIEAMSHGKALVATPAALEGVDLPAGLKAIEGSENFADACVALRNDDDLWNTTRYASTETFERNHTFQKYVEKISSIVR</sequence>
<dbReference type="OrthoDB" id="9794206at2"/>
<dbReference type="Pfam" id="PF13692">
    <property type="entry name" value="Glyco_trans_1_4"/>
    <property type="match status" value="1"/>
</dbReference>
<dbReference type="PANTHER" id="PTHR46401:SF2">
    <property type="entry name" value="GLYCOSYLTRANSFERASE WBBK-RELATED"/>
    <property type="match status" value="1"/>
</dbReference>
<evidence type="ECO:0000256" key="1">
    <source>
        <dbReference type="ARBA" id="ARBA00022679"/>
    </source>
</evidence>
<dbReference type="InterPro" id="IPR007833">
    <property type="entry name" value="Capsule_polysaccharide_synth"/>
</dbReference>
<dbReference type="AlphaFoldDB" id="A0A0M6Y8R7"/>
<dbReference type="EMBL" id="CXST01000002">
    <property type="protein sequence ID" value="CTQ45381.1"/>
    <property type="molecule type" value="Genomic_DNA"/>
</dbReference>
<keyword evidence="3" id="KW-1185">Reference proteome</keyword>
<proteinExistence type="predicted"/>
<gene>
    <name evidence="2" type="ORF">LAL4801_03831</name>
</gene>
<dbReference type="Gene3D" id="3.40.50.2000">
    <property type="entry name" value="Glycogen Phosphorylase B"/>
    <property type="match status" value="2"/>
</dbReference>
<dbReference type="SUPFAM" id="SSF53756">
    <property type="entry name" value="UDP-Glycosyltransferase/glycogen phosphorylase"/>
    <property type="match status" value="1"/>
</dbReference>
<protein>
    <submittedName>
        <fullName evidence="2">Sugar transferase, PEP-CTERM/EpsH1 system associated</fullName>
    </submittedName>
</protein>
<dbReference type="Pfam" id="PF05159">
    <property type="entry name" value="Capsule_synth"/>
    <property type="match status" value="1"/>
</dbReference>
<evidence type="ECO:0000313" key="2">
    <source>
        <dbReference type="EMBL" id="CTQ45381.1"/>
    </source>
</evidence>